<evidence type="ECO:0000256" key="1">
    <source>
        <dbReference type="ARBA" id="ARBA00000073"/>
    </source>
</evidence>
<dbReference type="PROSITE" id="PS01129">
    <property type="entry name" value="PSI_RLU"/>
    <property type="match status" value="1"/>
</dbReference>
<dbReference type="PROSITE" id="PS50889">
    <property type="entry name" value="S4"/>
    <property type="match status" value="1"/>
</dbReference>
<dbReference type="InterPro" id="IPR036986">
    <property type="entry name" value="S4_RNA-bd_sf"/>
</dbReference>
<name>A0ABS2GP17_9FIRM</name>
<evidence type="ECO:0000256" key="5">
    <source>
        <dbReference type="RuleBase" id="RU362028"/>
    </source>
</evidence>
<keyword evidence="4" id="KW-0694">RNA-binding</keyword>
<comment type="function">
    <text evidence="5">Responsible for synthesis of pseudouridine from uracil.</text>
</comment>
<feature type="domain" description="Pseudouridine synthase RsuA/RluA-like" evidence="6">
    <location>
        <begin position="91"/>
        <end position="251"/>
    </location>
</feature>
<dbReference type="InterPro" id="IPR006225">
    <property type="entry name" value="PsdUridine_synth_RluC/D"/>
</dbReference>
<dbReference type="Proteomes" id="UP000724149">
    <property type="component" value="Unassembled WGS sequence"/>
</dbReference>
<dbReference type="PANTHER" id="PTHR21600">
    <property type="entry name" value="MITOCHONDRIAL RNA PSEUDOURIDINE SYNTHASE"/>
    <property type="match status" value="1"/>
</dbReference>
<proteinExistence type="inferred from homology"/>
<dbReference type="EMBL" id="JACSNR010000011">
    <property type="protein sequence ID" value="MBM6924197.1"/>
    <property type="molecule type" value="Genomic_DNA"/>
</dbReference>
<dbReference type="RefSeq" id="WP_204721984.1">
    <property type="nucleotide sequence ID" value="NZ_JACSNR010000011.1"/>
</dbReference>
<evidence type="ECO:0000259" key="6">
    <source>
        <dbReference type="Pfam" id="PF00849"/>
    </source>
</evidence>
<organism evidence="7 8">
    <name type="scientific">Hydrogenoanaerobacterium saccharovorans</name>
    <dbReference type="NCBI Taxonomy" id="474960"/>
    <lineage>
        <taxon>Bacteria</taxon>
        <taxon>Bacillati</taxon>
        <taxon>Bacillota</taxon>
        <taxon>Clostridia</taxon>
        <taxon>Eubacteriales</taxon>
        <taxon>Oscillospiraceae</taxon>
        <taxon>Hydrogenoanaerobacterium</taxon>
    </lineage>
</organism>
<dbReference type="SUPFAM" id="SSF55120">
    <property type="entry name" value="Pseudouridine synthase"/>
    <property type="match status" value="1"/>
</dbReference>
<dbReference type="InterPro" id="IPR020103">
    <property type="entry name" value="PsdUridine_synth_cat_dom_sf"/>
</dbReference>
<evidence type="ECO:0000256" key="4">
    <source>
        <dbReference type="PROSITE-ProRule" id="PRU00182"/>
    </source>
</evidence>
<dbReference type="InterPro" id="IPR006224">
    <property type="entry name" value="PsdUridine_synth_RluA-like_CS"/>
</dbReference>
<comment type="similarity">
    <text evidence="2 5">Belongs to the pseudouridine synthase RluA family.</text>
</comment>
<accession>A0ABS2GP17</accession>
<keyword evidence="3 5" id="KW-0413">Isomerase</keyword>
<gene>
    <name evidence="7" type="ORF">H9X81_10920</name>
</gene>
<dbReference type="CDD" id="cd02869">
    <property type="entry name" value="PseudoU_synth_RluA_like"/>
    <property type="match status" value="1"/>
</dbReference>
<evidence type="ECO:0000256" key="2">
    <source>
        <dbReference type="ARBA" id="ARBA00010876"/>
    </source>
</evidence>
<keyword evidence="8" id="KW-1185">Reference proteome</keyword>
<dbReference type="Gene3D" id="3.30.2350.10">
    <property type="entry name" value="Pseudouridine synthase"/>
    <property type="match status" value="1"/>
</dbReference>
<evidence type="ECO:0000313" key="7">
    <source>
        <dbReference type="EMBL" id="MBM6924197.1"/>
    </source>
</evidence>
<dbReference type="SUPFAM" id="SSF55174">
    <property type="entry name" value="Alpha-L RNA-binding motif"/>
    <property type="match status" value="1"/>
</dbReference>
<sequence length="316" mass="36200">MRSFTIRENDAGQRMDKFITKAVPLLPKSLMYKYLRLKRIKLNGKRCEISTRLTAGDVVEMYIGDEFFDTAPEESFRFAGPMVPIVYEDEHLLLVNKPAGLVVHGDESQTPDTLIGRILRYLAEKGEYDPATEQSFTPSLCNRIDRNTSGLVICAKTAAALRVMNEKIKLRQIDKRYRCLVHGTPKPAEGRIELFMRKRSDENRIEVFHHPVPDGRTMITEYKVLDSNGRYSLLEVHLITGRTHQIRATMAEIGHPLVGEGKYSSMKNDLGFRFQALCAWSLTFRFEGDSAPLDYLNGRTFTVGEDPFARYLRDRK</sequence>
<reference evidence="7 8" key="1">
    <citation type="journal article" date="2021" name="Sci. Rep.">
        <title>The distribution of antibiotic resistance genes in chicken gut microbiota commensals.</title>
        <authorList>
            <person name="Juricova H."/>
            <person name="Matiasovicova J."/>
            <person name="Kubasova T."/>
            <person name="Cejkova D."/>
            <person name="Rychlik I."/>
        </authorList>
    </citation>
    <scope>NUCLEOTIDE SEQUENCE [LARGE SCALE GENOMIC DNA]</scope>
    <source>
        <strain evidence="7 8">An564</strain>
    </source>
</reference>
<dbReference type="InterPro" id="IPR050188">
    <property type="entry name" value="RluA_PseudoU_synthase"/>
</dbReference>
<evidence type="ECO:0000313" key="8">
    <source>
        <dbReference type="Proteomes" id="UP000724149"/>
    </source>
</evidence>
<dbReference type="Gene3D" id="3.10.290.10">
    <property type="entry name" value="RNA-binding S4 domain"/>
    <property type="match status" value="1"/>
</dbReference>
<dbReference type="CDD" id="cd00165">
    <property type="entry name" value="S4"/>
    <property type="match status" value="1"/>
</dbReference>
<comment type="catalytic activity">
    <reaction evidence="1 5">
        <text>a uridine in RNA = a pseudouridine in RNA</text>
        <dbReference type="Rhea" id="RHEA:48348"/>
        <dbReference type="Rhea" id="RHEA-COMP:12068"/>
        <dbReference type="Rhea" id="RHEA-COMP:12069"/>
        <dbReference type="ChEBI" id="CHEBI:65314"/>
        <dbReference type="ChEBI" id="CHEBI:65315"/>
    </reaction>
</comment>
<protein>
    <recommendedName>
        <fullName evidence="5">Pseudouridine synthase</fullName>
        <ecNumber evidence="5">5.4.99.-</ecNumber>
    </recommendedName>
</protein>
<dbReference type="NCBIfam" id="TIGR00005">
    <property type="entry name" value="rluA_subfam"/>
    <property type="match status" value="1"/>
</dbReference>
<dbReference type="InterPro" id="IPR006145">
    <property type="entry name" value="PsdUridine_synth_RsuA/RluA"/>
</dbReference>
<evidence type="ECO:0000256" key="3">
    <source>
        <dbReference type="ARBA" id="ARBA00023235"/>
    </source>
</evidence>
<dbReference type="EC" id="5.4.99.-" evidence="5"/>
<comment type="caution">
    <text evidence="7">The sequence shown here is derived from an EMBL/GenBank/DDBJ whole genome shotgun (WGS) entry which is preliminary data.</text>
</comment>
<dbReference type="Pfam" id="PF00849">
    <property type="entry name" value="PseudoU_synth_2"/>
    <property type="match status" value="1"/>
</dbReference>